<protein>
    <submittedName>
        <fullName evidence="1">Uncharacterized protein</fullName>
    </submittedName>
</protein>
<keyword evidence="2" id="KW-1185">Reference proteome</keyword>
<comment type="caution">
    <text evidence="1">The sequence shown here is derived from an EMBL/GenBank/DDBJ whole genome shotgun (WGS) entry which is preliminary data.</text>
</comment>
<gene>
    <name evidence="1" type="ORF">ATANTOWER_001257</name>
</gene>
<name>A0ABU7B1Z0_9TELE</name>
<reference evidence="1 2" key="1">
    <citation type="submission" date="2021-07" db="EMBL/GenBank/DDBJ databases">
        <authorList>
            <person name="Palmer J.M."/>
        </authorList>
    </citation>
    <scope>NUCLEOTIDE SEQUENCE [LARGE SCALE GENOMIC DNA]</scope>
    <source>
        <strain evidence="1 2">AT_MEX2019</strain>
        <tissue evidence="1">Muscle</tissue>
    </source>
</reference>
<organism evidence="1 2">
    <name type="scientific">Ataeniobius toweri</name>
    <dbReference type="NCBI Taxonomy" id="208326"/>
    <lineage>
        <taxon>Eukaryota</taxon>
        <taxon>Metazoa</taxon>
        <taxon>Chordata</taxon>
        <taxon>Craniata</taxon>
        <taxon>Vertebrata</taxon>
        <taxon>Euteleostomi</taxon>
        <taxon>Actinopterygii</taxon>
        <taxon>Neopterygii</taxon>
        <taxon>Teleostei</taxon>
        <taxon>Neoteleostei</taxon>
        <taxon>Acanthomorphata</taxon>
        <taxon>Ovalentaria</taxon>
        <taxon>Atherinomorphae</taxon>
        <taxon>Cyprinodontiformes</taxon>
        <taxon>Goodeidae</taxon>
        <taxon>Ataeniobius</taxon>
    </lineage>
</organism>
<evidence type="ECO:0000313" key="1">
    <source>
        <dbReference type="EMBL" id="MED6244253.1"/>
    </source>
</evidence>
<sequence>MAGCRVDPAGAYKRSTNPFKLLPPTAKSFHVRERGEKIQNQVQTICCKSWTILKVPFYLFLARNGNAVQSGQKDLFQHYTGNKDGKICAQNEMFVDCYEVWSLWKNSCALL</sequence>
<dbReference type="Proteomes" id="UP001345963">
    <property type="component" value="Unassembled WGS sequence"/>
</dbReference>
<dbReference type="EMBL" id="JAHUTI010039451">
    <property type="protein sequence ID" value="MED6244253.1"/>
    <property type="molecule type" value="Genomic_DNA"/>
</dbReference>
<accession>A0ABU7B1Z0</accession>
<proteinExistence type="predicted"/>
<evidence type="ECO:0000313" key="2">
    <source>
        <dbReference type="Proteomes" id="UP001345963"/>
    </source>
</evidence>